<feature type="domain" description="Glycosyl hydrolase family 13 catalytic" evidence="18">
    <location>
        <begin position="132"/>
        <end position="477"/>
    </location>
</feature>
<keyword evidence="7 14" id="KW-0378">Hydrolase</keyword>
<dbReference type="InterPro" id="IPR014756">
    <property type="entry name" value="Ig_E-set"/>
</dbReference>
<keyword evidence="6" id="KW-0963">Cytoplasm</keyword>
<comment type="caution">
    <text evidence="19">The sequence shown here is derived from an EMBL/GenBank/DDBJ whole genome shotgun (WGS) entry which is preliminary data.</text>
</comment>
<evidence type="ECO:0000256" key="16">
    <source>
        <dbReference type="PIRSR" id="PIRSR006337-2"/>
    </source>
</evidence>
<feature type="binding site" evidence="16">
    <location>
        <begin position="275"/>
        <end position="280"/>
    </location>
    <ligand>
        <name>substrate</name>
    </ligand>
</feature>
<comment type="catalytic activity">
    <reaction evidence="12 14">
        <text>hydrolysis of (1-&gt;4)-alpha-D-glucosidic linkage in 4-alpha-D-[(1-&gt;4)-alpha-D-glucanosyl]n trehalose to yield trehalose and (1-&gt;4)-alpha-D-glucan.</text>
        <dbReference type="EC" id="3.2.1.141"/>
    </reaction>
</comment>
<dbReference type="PANTHER" id="PTHR43651">
    <property type="entry name" value="1,4-ALPHA-GLUCAN-BRANCHING ENZYME"/>
    <property type="match status" value="1"/>
</dbReference>
<feature type="active site" description="Proton donor" evidence="15">
    <location>
        <position position="314"/>
    </location>
</feature>
<dbReference type="Gene3D" id="3.20.20.80">
    <property type="entry name" value="Glycosidases"/>
    <property type="match status" value="1"/>
</dbReference>
<dbReference type="NCBIfam" id="TIGR02402">
    <property type="entry name" value="trehalose_TreZ"/>
    <property type="match status" value="1"/>
</dbReference>
<accession>A0A848L0I3</accession>
<comment type="pathway">
    <text evidence="2 14">Glycan biosynthesis; trehalose biosynthesis.</text>
</comment>
<feature type="binding site" evidence="16">
    <location>
        <begin position="339"/>
        <end position="343"/>
    </location>
    <ligand>
        <name>substrate</name>
    </ligand>
</feature>
<evidence type="ECO:0000256" key="2">
    <source>
        <dbReference type="ARBA" id="ARBA00005199"/>
    </source>
</evidence>
<keyword evidence="20" id="KW-1185">Reference proteome</keyword>
<dbReference type="SUPFAM" id="SSF51445">
    <property type="entry name" value="(Trans)glycosidases"/>
    <property type="match status" value="1"/>
</dbReference>
<evidence type="ECO:0000256" key="1">
    <source>
        <dbReference type="ARBA" id="ARBA00004496"/>
    </source>
</evidence>
<feature type="binding site" evidence="16">
    <location>
        <begin position="409"/>
        <end position="414"/>
    </location>
    <ligand>
        <name>substrate</name>
    </ligand>
</feature>
<evidence type="ECO:0000256" key="8">
    <source>
        <dbReference type="ARBA" id="ARBA00023277"/>
    </source>
</evidence>
<evidence type="ECO:0000256" key="15">
    <source>
        <dbReference type="PIRSR" id="PIRSR006337-1"/>
    </source>
</evidence>
<protein>
    <recommendedName>
        <fullName evidence="5 13">Malto-oligosyltrehalose trehalohydrolase</fullName>
        <shortName evidence="14">MTHase</shortName>
        <ecNumber evidence="4 13">3.2.1.141</ecNumber>
    </recommendedName>
    <alternativeName>
        <fullName evidence="11 14">4-alpha-D-((1-&gt;4)-alpha-D-glucano)trehalose trehalohydrolase</fullName>
    </alternativeName>
    <alternativeName>
        <fullName evidence="10 14">Maltooligosyl trehalose trehalohydrolase</fullName>
    </alternativeName>
</protein>
<dbReference type="SUPFAM" id="SSF81296">
    <property type="entry name" value="E set domains"/>
    <property type="match status" value="1"/>
</dbReference>
<evidence type="ECO:0000256" key="11">
    <source>
        <dbReference type="ARBA" id="ARBA00033284"/>
    </source>
</evidence>
<evidence type="ECO:0000256" key="13">
    <source>
        <dbReference type="NCBIfam" id="TIGR02402"/>
    </source>
</evidence>
<evidence type="ECO:0000256" key="10">
    <source>
        <dbReference type="ARBA" id="ARBA00032057"/>
    </source>
</evidence>
<dbReference type="EMBL" id="JABBNB010000032">
    <property type="protein sequence ID" value="NMO04199.1"/>
    <property type="molecule type" value="Genomic_DNA"/>
</dbReference>
<comment type="similarity">
    <text evidence="3 14">Belongs to the glycosyl hydrolase 13 family.</text>
</comment>
<dbReference type="GO" id="GO:0005737">
    <property type="term" value="C:cytoplasm"/>
    <property type="evidence" value="ECO:0007669"/>
    <property type="project" value="UniProtKB-SubCell"/>
</dbReference>
<gene>
    <name evidence="19" type="primary">treZ</name>
    <name evidence="19" type="ORF">HH308_23560</name>
</gene>
<dbReference type="InterPro" id="IPR006047">
    <property type="entry name" value="GH13_cat_dom"/>
</dbReference>
<dbReference type="Gene3D" id="1.10.10.760">
    <property type="entry name" value="E-set domains of sugar-utilizing enzymes"/>
    <property type="match status" value="1"/>
</dbReference>
<dbReference type="InterPro" id="IPR012768">
    <property type="entry name" value="Trehalose_TreZ"/>
</dbReference>
<sequence length="616" mass="67717">MLEHERTFRAPVTLADVRLWAPHATAITVQAFTDSDSPNVVSVPMARVNEHGWWYPVRDAVPAPYRDTMPARYGFCVDGDPTPLPDPRATRLPDGVHRPGSAHRVADSAWIRDDYDDADWTGRSVGDSVLYELHVGTFSAAGTFAGAVEHLDHLVRLGVTMVEVMPVNSFGGAHNWGYDGVGWYAVDETYGGPDGLVEFVVECHRRGLAVCLDVVYNHLGPSGNYLPRFGPYLSSGRNTWGDSVNLDGPHSDAVREFVVGNALRWFDEFHIDALRLDAVHALVDHRAVHLLEELATRTARLEQQVGRPLSLIAESDLNDPRLISPRDLGGYGLTAQWNDDMHHVVHAAVSGERQGYYADFGSLGGLAKVLTQGFFHDGSYSSFRHRHHGRPVPVDAVPASALVVFTCNHDQIGNRALGDRPTSYLDDGQLAIKAALIGLSAFTPMLFMGEEWAASTPFQFFTAHTEPELGAATAAGRKAEFAEHGWNSDDIPDPQAPSTFADSKLDWSELDDPAHRRMLDFYTALLTLRRSHEDLSASGFGSVQVTHSDDETGWIILRRGQFRIAAALREAVTIPASRFGVVDAGRLTVELCWGEPELSADSVRLPRHSVAVLKER</sequence>
<dbReference type="SMART" id="SM00642">
    <property type="entry name" value="Aamy"/>
    <property type="match status" value="1"/>
</dbReference>
<evidence type="ECO:0000256" key="9">
    <source>
        <dbReference type="ARBA" id="ARBA00023295"/>
    </source>
</evidence>
<feature type="site" description="Transition state stabilizer" evidence="17">
    <location>
        <position position="410"/>
    </location>
</feature>
<dbReference type="InterPro" id="IPR013783">
    <property type="entry name" value="Ig-like_fold"/>
</dbReference>
<dbReference type="UniPathway" id="UPA00299"/>
<name>A0A848L0I3_9ACTN</name>
<dbReference type="InterPro" id="IPR044901">
    <property type="entry name" value="Trehalose_TreZ_E-set_sf"/>
</dbReference>
<reference evidence="19 20" key="1">
    <citation type="submission" date="2020-04" db="EMBL/GenBank/DDBJ databases">
        <title>Gordonia sp. nov. TBRC 11910.</title>
        <authorList>
            <person name="Suriyachadkun C."/>
        </authorList>
    </citation>
    <scope>NUCLEOTIDE SEQUENCE [LARGE SCALE GENOMIC DNA]</scope>
    <source>
        <strain evidence="19 20">TBRC 11910</strain>
    </source>
</reference>
<evidence type="ECO:0000313" key="20">
    <source>
        <dbReference type="Proteomes" id="UP000550729"/>
    </source>
</evidence>
<feature type="active site" description="Nucleophile" evidence="15">
    <location>
        <position position="277"/>
    </location>
</feature>
<comment type="subcellular location">
    <subcellularLocation>
        <location evidence="1 15">Cytoplasm</location>
    </subcellularLocation>
</comment>
<dbReference type="PANTHER" id="PTHR43651:SF11">
    <property type="entry name" value="MALTO-OLIGOSYLTREHALOSE TREHALOHYDROLASE"/>
    <property type="match status" value="1"/>
</dbReference>
<evidence type="ECO:0000256" key="12">
    <source>
        <dbReference type="ARBA" id="ARBA00034013"/>
    </source>
</evidence>
<keyword evidence="9 14" id="KW-0326">Glycosidase</keyword>
<evidence type="ECO:0000256" key="7">
    <source>
        <dbReference type="ARBA" id="ARBA00022801"/>
    </source>
</evidence>
<dbReference type="GO" id="GO:0005992">
    <property type="term" value="P:trehalose biosynthetic process"/>
    <property type="evidence" value="ECO:0007669"/>
    <property type="project" value="UniProtKB-UniRule"/>
</dbReference>
<evidence type="ECO:0000256" key="3">
    <source>
        <dbReference type="ARBA" id="ARBA00008061"/>
    </source>
</evidence>
<dbReference type="PIRSF" id="PIRSF006337">
    <property type="entry name" value="Trehalose_TreZ"/>
    <property type="match status" value="1"/>
</dbReference>
<dbReference type="CDD" id="cd11325">
    <property type="entry name" value="AmyAc_GTHase"/>
    <property type="match status" value="1"/>
</dbReference>
<proteinExistence type="inferred from homology"/>
<dbReference type="Gene3D" id="2.60.40.10">
    <property type="entry name" value="Immunoglobulins"/>
    <property type="match status" value="1"/>
</dbReference>
<dbReference type="AlphaFoldDB" id="A0A848L0I3"/>
<evidence type="ECO:0000256" key="14">
    <source>
        <dbReference type="PIRNR" id="PIRNR006337"/>
    </source>
</evidence>
<dbReference type="Proteomes" id="UP000550729">
    <property type="component" value="Unassembled WGS sequence"/>
</dbReference>
<dbReference type="RefSeq" id="WP_170196704.1">
    <property type="nucleotide sequence ID" value="NZ_JABBNB010000032.1"/>
</dbReference>
<keyword evidence="8" id="KW-0119">Carbohydrate metabolism</keyword>
<evidence type="ECO:0000256" key="17">
    <source>
        <dbReference type="PIRSR" id="PIRSR006337-3"/>
    </source>
</evidence>
<dbReference type="EC" id="3.2.1.141" evidence="4 13"/>
<dbReference type="Pfam" id="PF00128">
    <property type="entry name" value="Alpha-amylase"/>
    <property type="match status" value="1"/>
</dbReference>
<dbReference type="GO" id="GO:0033942">
    <property type="term" value="F:4-alpha-D-(1-&gt;4)-alpha-D-glucanotrehalose trehalohydrolase activity"/>
    <property type="evidence" value="ECO:0007669"/>
    <property type="project" value="UniProtKB-EC"/>
</dbReference>
<evidence type="ECO:0000256" key="4">
    <source>
        <dbReference type="ARBA" id="ARBA00012268"/>
    </source>
</evidence>
<evidence type="ECO:0000256" key="5">
    <source>
        <dbReference type="ARBA" id="ARBA00015938"/>
    </source>
</evidence>
<evidence type="ECO:0000256" key="6">
    <source>
        <dbReference type="ARBA" id="ARBA00022490"/>
    </source>
</evidence>
<evidence type="ECO:0000259" key="18">
    <source>
        <dbReference type="SMART" id="SM00642"/>
    </source>
</evidence>
<dbReference type="InterPro" id="IPR017853">
    <property type="entry name" value="GH"/>
</dbReference>
<evidence type="ECO:0000313" key="19">
    <source>
        <dbReference type="EMBL" id="NMO04199.1"/>
    </source>
</evidence>
<organism evidence="19 20">
    <name type="scientific">Gordonia asplenii</name>
    <dbReference type="NCBI Taxonomy" id="2725283"/>
    <lineage>
        <taxon>Bacteria</taxon>
        <taxon>Bacillati</taxon>
        <taxon>Actinomycetota</taxon>
        <taxon>Actinomycetes</taxon>
        <taxon>Mycobacteriales</taxon>
        <taxon>Gordoniaceae</taxon>
        <taxon>Gordonia</taxon>
    </lineage>
</organism>